<accession>A0A315EBD0</accession>
<dbReference type="EMBL" id="NESN01000001">
    <property type="protein sequence ID" value="PUE55290.1"/>
    <property type="molecule type" value="Genomic_DNA"/>
</dbReference>
<organism evidence="1 2">
    <name type="scientific">Limnohabitans parvus II-B4</name>
    <dbReference type="NCBI Taxonomy" id="1293052"/>
    <lineage>
        <taxon>Bacteria</taxon>
        <taxon>Pseudomonadati</taxon>
        <taxon>Pseudomonadota</taxon>
        <taxon>Betaproteobacteria</taxon>
        <taxon>Burkholderiales</taxon>
        <taxon>Comamonadaceae</taxon>
        <taxon>Limnohabitans</taxon>
    </lineage>
</organism>
<gene>
    <name evidence="1" type="ORF">B9Z37_01565</name>
</gene>
<comment type="caution">
    <text evidence="1">The sequence shown here is derived from an EMBL/GenBank/DDBJ whole genome shotgun (WGS) entry which is preliminary data.</text>
</comment>
<reference evidence="1 2" key="1">
    <citation type="submission" date="2017-04" db="EMBL/GenBank/DDBJ databases">
        <title>Unexpected and diverse lifestyles within the genus Limnohabitans.</title>
        <authorList>
            <person name="Kasalicky V."/>
            <person name="Mehrshad M."/>
            <person name="Andrei S.-A."/>
            <person name="Salcher M."/>
            <person name="Kratochvilova H."/>
            <person name="Simek K."/>
            <person name="Ghai R."/>
        </authorList>
    </citation>
    <scope>NUCLEOTIDE SEQUENCE [LARGE SCALE GENOMIC DNA]</scope>
    <source>
        <strain evidence="1 2">II-B4</strain>
    </source>
</reference>
<evidence type="ECO:0000313" key="2">
    <source>
        <dbReference type="Proteomes" id="UP000250790"/>
    </source>
</evidence>
<evidence type="ECO:0000313" key="1">
    <source>
        <dbReference type="EMBL" id="PUE55290.1"/>
    </source>
</evidence>
<sequence length="123" mass="13007">MALIEALIASAVLGIGLVGATQLTLKTLHMASQSRQHTVAQHLAQEAMDCLHAQALPCPGQEAIQVQGVRYTRQTRSTPRGDGLINDLQVSVEWTASGAGANTRLEWHSSASAIPLWVGVSSP</sequence>
<protein>
    <recommendedName>
        <fullName evidence="3">Prepilin-type cleavage/methylation domain-containing protein</fullName>
    </recommendedName>
</protein>
<keyword evidence="2" id="KW-1185">Reference proteome</keyword>
<dbReference type="Proteomes" id="UP000250790">
    <property type="component" value="Unassembled WGS sequence"/>
</dbReference>
<name>A0A315EBD0_9BURK</name>
<evidence type="ECO:0008006" key="3">
    <source>
        <dbReference type="Google" id="ProtNLM"/>
    </source>
</evidence>
<dbReference type="AlphaFoldDB" id="A0A315EBD0"/>
<proteinExistence type="predicted"/>